<dbReference type="Proteomes" id="UP000315369">
    <property type="component" value="Unassembled WGS sequence"/>
</dbReference>
<evidence type="ECO:0000313" key="1">
    <source>
        <dbReference type="EMBL" id="TQF16781.1"/>
    </source>
</evidence>
<sequence>MSGVLPPLSREAVPGPRQSLGAEGILRRYLPLLLSGFALLLGLVPAEAWATCYPSGATQECSKGTCQGTRTCDDYWGPCEYDGSSTTACSVCGRSGTRFCSETGNVIGTSCTAYRAQDDICNGCDDDGDGQIDEDYVPTILCDAQQNGCFGKLHCVSGQLVCKVQVGTQYLSCADDCSGYSAKRWCRENGTVGPCTRDTPTAELCNGCDDDQDGVVNNAPGQGTNTLTRECVGPGGACPGSTEACATGSWSGVCNAPPEACNGLDDDCDGTIDESNICRSDLGSCSCTPTSCAVQGRNCGSIPDGCGGTLSCGACGAGQICNNNVCVGACAPRTCAQQAVDCGVITDTCGGTLDCGPCGMSQGG</sequence>
<reference evidence="1 2" key="1">
    <citation type="submission" date="2019-06" db="EMBL/GenBank/DDBJ databases">
        <authorList>
            <person name="Livingstone P."/>
            <person name="Whitworth D."/>
        </authorList>
    </citation>
    <scope>NUCLEOTIDE SEQUENCE [LARGE SCALE GENOMIC DNA]</scope>
    <source>
        <strain evidence="1 2">AM401</strain>
    </source>
</reference>
<accession>A0A540X691</accession>
<organism evidence="1 2">
    <name type="scientific">Myxococcus llanfairpwllgwyngyllgogerychwyrndrobwllllantysiliogogogochensis</name>
    <dbReference type="NCBI Taxonomy" id="2590453"/>
    <lineage>
        <taxon>Bacteria</taxon>
        <taxon>Pseudomonadati</taxon>
        <taxon>Myxococcota</taxon>
        <taxon>Myxococcia</taxon>
        <taxon>Myxococcales</taxon>
        <taxon>Cystobacterineae</taxon>
        <taxon>Myxococcaceae</taxon>
        <taxon>Myxococcus</taxon>
    </lineage>
</organism>
<name>A0A540X691_9BACT</name>
<proteinExistence type="predicted"/>
<evidence type="ECO:0000313" key="2">
    <source>
        <dbReference type="Proteomes" id="UP000315369"/>
    </source>
</evidence>
<comment type="caution">
    <text evidence="1">The sequence shown here is derived from an EMBL/GenBank/DDBJ whole genome shotgun (WGS) entry which is preliminary data.</text>
</comment>
<keyword evidence="2" id="KW-1185">Reference proteome</keyword>
<dbReference type="AlphaFoldDB" id="A0A540X691"/>
<dbReference type="EMBL" id="VIFM01000017">
    <property type="protein sequence ID" value="TQF16781.1"/>
    <property type="molecule type" value="Genomic_DNA"/>
</dbReference>
<gene>
    <name evidence="1" type="ORF">FJV41_06395</name>
</gene>
<protein>
    <submittedName>
        <fullName evidence="1">Uncharacterized protein</fullName>
    </submittedName>
</protein>